<protein>
    <submittedName>
        <fullName evidence="2">Uridine kinase</fullName>
        <ecNumber evidence="2">2.7.1.48</ecNumber>
    </submittedName>
</protein>
<evidence type="ECO:0000313" key="2">
    <source>
        <dbReference type="EMBL" id="MBP2416410.1"/>
    </source>
</evidence>
<dbReference type="Gene3D" id="3.40.50.300">
    <property type="entry name" value="P-loop containing nucleotide triphosphate hydrolases"/>
    <property type="match status" value="1"/>
</dbReference>
<gene>
    <name evidence="2" type="ORF">JOF54_001332</name>
</gene>
<keyword evidence="2" id="KW-0418">Kinase</keyword>
<organism evidence="2 3">
    <name type="scientific">Microlunatus capsulatus</name>
    <dbReference type="NCBI Taxonomy" id="99117"/>
    <lineage>
        <taxon>Bacteria</taxon>
        <taxon>Bacillati</taxon>
        <taxon>Actinomycetota</taxon>
        <taxon>Actinomycetes</taxon>
        <taxon>Propionibacteriales</taxon>
        <taxon>Propionibacteriaceae</taxon>
        <taxon>Microlunatus</taxon>
    </lineage>
</organism>
<dbReference type="EMBL" id="JAGIOB010000001">
    <property type="protein sequence ID" value="MBP2416410.1"/>
    <property type="molecule type" value="Genomic_DNA"/>
</dbReference>
<accession>A0ABS4Z5U9</accession>
<reference evidence="2 3" key="1">
    <citation type="submission" date="2021-03" db="EMBL/GenBank/DDBJ databases">
        <title>Sequencing the genomes of 1000 actinobacteria strains.</title>
        <authorList>
            <person name="Klenk H.-P."/>
        </authorList>
    </citation>
    <scope>NUCLEOTIDE SEQUENCE [LARGE SCALE GENOMIC DNA]</scope>
    <source>
        <strain evidence="2 3">DSM 12936</strain>
    </source>
</reference>
<evidence type="ECO:0000313" key="3">
    <source>
        <dbReference type="Proteomes" id="UP000758168"/>
    </source>
</evidence>
<evidence type="ECO:0000256" key="1">
    <source>
        <dbReference type="SAM" id="MobiDB-lite"/>
    </source>
</evidence>
<name>A0ABS4Z5U9_9ACTN</name>
<dbReference type="EC" id="2.7.1.48" evidence="2"/>
<keyword evidence="3" id="KW-1185">Reference proteome</keyword>
<feature type="region of interest" description="Disordered" evidence="1">
    <location>
        <begin position="1"/>
        <end position="23"/>
    </location>
</feature>
<dbReference type="GO" id="GO:0004849">
    <property type="term" value="F:uridine kinase activity"/>
    <property type="evidence" value="ECO:0007669"/>
    <property type="project" value="UniProtKB-EC"/>
</dbReference>
<dbReference type="SUPFAM" id="SSF52540">
    <property type="entry name" value="P-loop containing nucleoside triphosphate hydrolases"/>
    <property type="match status" value="1"/>
</dbReference>
<dbReference type="Proteomes" id="UP000758168">
    <property type="component" value="Unassembled WGS sequence"/>
</dbReference>
<dbReference type="InterPro" id="IPR027417">
    <property type="entry name" value="P-loop_NTPase"/>
</dbReference>
<sequence length="216" mass="22997">MAADHPTSPAGAAAPPPDHHPVGTVILLAGASGSGKSRLALATGCPRLNLDDFYHDGDHPGLPRTLGIVDWDDPRSWDREAAVAAVVRLCRTGVADVPVYDIGASRRRGHRVVDLAGSPVLVAEGVFAPEVVGPLRASGVPMDAVYLDRSRTATMLRRFLRDVAERRKPLVVLVRRGLALWRAEPGIRAHALAQGCRPVSMAAATRAVEAARRPRS</sequence>
<dbReference type="RefSeq" id="WP_245357998.1">
    <property type="nucleotide sequence ID" value="NZ_BAAAMH010000012.1"/>
</dbReference>
<comment type="caution">
    <text evidence="2">The sequence shown here is derived from an EMBL/GenBank/DDBJ whole genome shotgun (WGS) entry which is preliminary data.</text>
</comment>
<keyword evidence="2" id="KW-0808">Transferase</keyword>
<proteinExistence type="predicted"/>